<comment type="caution">
    <text evidence="1">The sequence shown here is derived from an EMBL/GenBank/DDBJ whole genome shotgun (WGS) entry which is preliminary data.</text>
</comment>
<protein>
    <submittedName>
        <fullName evidence="1">Uncharacterized protein</fullName>
    </submittedName>
</protein>
<sequence>MSSEILSFRNIGDKTVYNPTTPFNHSGKEYIGVRTESFIGDLDSEIRFAYKESDYWMIDDSLPAFQLQDPALTTIRGKTLLSGVYVEKIPDGSLRTDFYFGPDISRLEKIASGPWGMKDIRIIEMDDYIGVFTRPRGGEYRKGKIGFLKIKGLDELKDFSEKQWYETTMIDGLFDKNHWGGVSQAIKLPKDGRIGIIGHIAHQTTDDNGVPQQHYYAMSFIFNPETMKHSKMKMIAKRNDFPPSLSKRSPELDDVVFPGGIDVSGYLYCGLSDYCVGRKKIGNPFKV</sequence>
<gene>
    <name evidence="1" type="ORF">UW21_C0008G0013</name>
</gene>
<reference evidence="1 2" key="1">
    <citation type="journal article" date="2015" name="Nature">
        <title>rRNA introns, odd ribosomes, and small enigmatic genomes across a large radiation of phyla.</title>
        <authorList>
            <person name="Brown C.T."/>
            <person name="Hug L.A."/>
            <person name="Thomas B.C."/>
            <person name="Sharon I."/>
            <person name="Castelle C.J."/>
            <person name="Singh A."/>
            <person name="Wilkins M.J."/>
            <person name="Williams K.H."/>
            <person name="Banfield J.F."/>
        </authorList>
    </citation>
    <scope>NUCLEOTIDE SEQUENCE [LARGE SCALE GENOMIC DNA]</scope>
</reference>
<accession>A0A0G1GHD0</accession>
<dbReference type="SUPFAM" id="SSF75005">
    <property type="entry name" value="Arabinanase/levansucrase/invertase"/>
    <property type="match status" value="1"/>
</dbReference>
<dbReference type="EMBL" id="LCHL01000008">
    <property type="protein sequence ID" value="KKT33753.1"/>
    <property type="molecule type" value="Genomic_DNA"/>
</dbReference>
<dbReference type="AlphaFoldDB" id="A0A0G1GHD0"/>
<evidence type="ECO:0000313" key="2">
    <source>
        <dbReference type="Proteomes" id="UP000034192"/>
    </source>
</evidence>
<dbReference type="PANTHER" id="PTHR37036:SF2">
    <property type="entry name" value="DUF1861 FAMILY PROTEIN"/>
    <property type="match status" value="1"/>
</dbReference>
<dbReference type="InterPro" id="IPR023296">
    <property type="entry name" value="Glyco_hydro_beta-prop_sf"/>
</dbReference>
<organism evidence="1 2">
    <name type="scientific">Candidatus Woesebacteria bacterium GW2011_GWB1_44_11b</name>
    <dbReference type="NCBI Taxonomy" id="1618580"/>
    <lineage>
        <taxon>Bacteria</taxon>
        <taxon>Candidatus Woeseibacteriota</taxon>
    </lineage>
</organism>
<dbReference type="PANTHER" id="PTHR37036">
    <property type="match status" value="1"/>
</dbReference>
<dbReference type="Proteomes" id="UP000034192">
    <property type="component" value="Unassembled WGS sequence"/>
</dbReference>
<dbReference type="Gene3D" id="2.115.10.20">
    <property type="entry name" value="Glycosyl hydrolase domain, family 43"/>
    <property type="match status" value="1"/>
</dbReference>
<dbReference type="InterPro" id="IPR015045">
    <property type="entry name" value="MPT-1-like_LmxM"/>
</dbReference>
<evidence type="ECO:0000313" key="1">
    <source>
        <dbReference type="EMBL" id="KKT33753.1"/>
    </source>
</evidence>
<name>A0A0G1GHD0_9BACT</name>
<dbReference type="Pfam" id="PF08950">
    <property type="entry name" value="DUF1861"/>
    <property type="match status" value="1"/>
</dbReference>
<proteinExistence type="predicted"/>